<gene>
    <name evidence="2" type="ORF">NYR02_09435</name>
</gene>
<keyword evidence="3" id="KW-1185">Reference proteome</keyword>
<proteinExistence type="predicted"/>
<keyword evidence="1" id="KW-0812">Transmembrane</keyword>
<comment type="caution">
    <text evidence="2">The sequence shown here is derived from an EMBL/GenBank/DDBJ whole genome shotgun (WGS) entry which is preliminary data.</text>
</comment>
<accession>A0A9X2WF24</accession>
<feature type="transmembrane region" description="Helical" evidence="1">
    <location>
        <begin position="67"/>
        <end position="91"/>
    </location>
</feature>
<reference evidence="2" key="2">
    <citation type="submission" date="2022-08" db="EMBL/GenBank/DDBJ databases">
        <authorList>
            <person name="Dong C."/>
        </authorList>
    </citation>
    <scope>NUCLEOTIDE SEQUENCE</scope>
    <source>
        <strain evidence="2">59MF3M-4</strain>
    </source>
</reference>
<dbReference type="Proteomes" id="UP001147830">
    <property type="component" value="Unassembled WGS sequence"/>
</dbReference>
<evidence type="ECO:0000256" key="1">
    <source>
        <dbReference type="SAM" id="Phobius"/>
    </source>
</evidence>
<feature type="transmembrane region" description="Helical" evidence="1">
    <location>
        <begin position="103"/>
        <end position="125"/>
    </location>
</feature>
<organism evidence="2 3">
    <name type="scientific">Thalassolituus pacificus</name>
    <dbReference type="NCBI Taxonomy" id="2975440"/>
    <lineage>
        <taxon>Bacteria</taxon>
        <taxon>Pseudomonadati</taxon>
        <taxon>Pseudomonadota</taxon>
        <taxon>Gammaproteobacteria</taxon>
        <taxon>Oceanospirillales</taxon>
        <taxon>Oceanospirillaceae</taxon>
        <taxon>Thalassolituus</taxon>
    </lineage>
</organism>
<reference evidence="2" key="1">
    <citation type="journal article" date="2022" name="Front. Microbiol.">
        <title>Genome-based taxonomic rearrangement of Oceanobacter-related bacteria including the description of Thalassolituus hydrocarbonoclasticus sp. nov. and Thalassolituus pacificus sp. nov. and emended description of the genus Thalassolituus.</title>
        <authorList>
            <person name="Dong C."/>
            <person name="Wei L."/>
            <person name="Wang J."/>
            <person name="Lai Q."/>
            <person name="Huang Z."/>
            <person name="Shao Z."/>
        </authorList>
    </citation>
    <scope>NUCLEOTIDE SEQUENCE</scope>
    <source>
        <strain evidence="2">59MF3M-4</strain>
    </source>
</reference>
<keyword evidence="1" id="KW-1133">Transmembrane helix</keyword>
<feature type="transmembrane region" description="Helical" evidence="1">
    <location>
        <begin position="131"/>
        <end position="154"/>
    </location>
</feature>
<name>A0A9X2WF24_9GAMM</name>
<evidence type="ECO:0000313" key="3">
    <source>
        <dbReference type="Proteomes" id="UP001147830"/>
    </source>
</evidence>
<sequence>MYASKEVTAHEKPVSFFGKSSVGYTVLDPETGAGAYLIGGGENGGRLLSDLSAGIGHLAILTSVSSFFWPLIVTPPFALAIAIFSGIIALASLSVNCSTNPRAIVPSLVLIAMIGAAIVFAYYAIIFATFASLAAMVSTAALVAFSLDIFAYILSTFLVC</sequence>
<dbReference type="EMBL" id="JAOANI010000015">
    <property type="protein sequence ID" value="MCT7359242.1"/>
    <property type="molecule type" value="Genomic_DNA"/>
</dbReference>
<dbReference type="RefSeq" id="WP_260976113.1">
    <property type="nucleotide sequence ID" value="NZ_JAOANI010000015.1"/>
</dbReference>
<dbReference type="AlphaFoldDB" id="A0A9X2WF24"/>
<protein>
    <submittedName>
        <fullName evidence="2">Uncharacterized protein</fullName>
    </submittedName>
</protein>
<keyword evidence="1" id="KW-0472">Membrane</keyword>
<evidence type="ECO:0000313" key="2">
    <source>
        <dbReference type="EMBL" id="MCT7359242.1"/>
    </source>
</evidence>